<proteinExistence type="predicted"/>
<keyword evidence="2" id="KW-1185">Reference proteome</keyword>
<name>A0A1C1CV84_9EURO</name>
<dbReference type="OrthoDB" id="5428890at2759"/>
<organism evidence="1 2">
    <name type="scientific">Cladophialophora carrionii</name>
    <dbReference type="NCBI Taxonomy" id="86049"/>
    <lineage>
        <taxon>Eukaryota</taxon>
        <taxon>Fungi</taxon>
        <taxon>Dikarya</taxon>
        <taxon>Ascomycota</taxon>
        <taxon>Pezizomycotina</taxon>
        <taxon>Eurotiomycetes</taxon>
        <taxon>Chaetothyriomycetidae</taxon>
        <taxon>Chaetothyriales</taxon>
        <taxon>Herpotrichiellaceae</taxon>
        <taxon>Cladophialophora</taxon>
    </lineage>
</organism>
<dbReference type="eggNOG" id="ENOG502RNMI">
    <property type="taxonomic scope" value="Eukaryota"/>
</dbReference>
<accession>A0A1C1CV84</accession>
<reference evidence="2" key="1">
    <citation type="submission" date="2015-07" db="EMBL/GenBank/DDBJ databases">
        <authorList>
            <person name="Teixeira M.M."/>
            <person name="Souza R.C."/>
            <person name="Almeida L.G."/>
            <person name="Vicente V.A."/>
            <person name="de Hoog S."/>
            <person name="Bocca A.L."/>
            <person name="de Almeida S.R."/>
            <person name="Vasconcelos A.T."/>
            <person name="Felipe M.S."/>
        </authorList>
    </citation>
    <scope>NUCLEOTIDE SEQUENCE [LARGE SCALE GENOMIC DNA]</scope>
    <source>
        <strain evidence="2">KSF</strain>
    </source>
</reference>
<dbReference type="AlphaFoldDB" id="A0A1C1CV84"/>
<gene>
    <name evidence="1" type="ORF">CLCR_09963</name>
</gene>
<sequence>MYVAVTEMEESNSKSSRSSASIIPVSAFHPTPLSRTKSWRAAVLSKIGTSTGAGKGSMETELEAARLQRATIRLESVTQALRLAVTGKEELDPLQQKSWLWYLKHLQSKLIPLWDSLIVATLAGVEPCQRYDDISAMTEVRHLVGEIAGSLFGYGEITLGDVADRLKSATKRDLDKDGGTWSLLRDTHGDLPSHLAFQVTGWLTGLWDPLPDVSTPSFRLTGRLPPRRRAGIRPDPIIRNTNLPIEKWRNQPLHRVAGRFGKLFPSPGLSIQDDTLGSRDVESACVTAAYISWHSLKDIVGVTLQWTATLGQHLEYNQQEKKLYVFKHPSICLLLCRDEPQTLLSDVFIQQQREHASSQPLGVLQGVEFEGYLAEVLLSYQLIFARNSASRKSIRRRLAELGEECDPLLKTLCTATKDNQDVELLYAQLHAEPAENYVPIADFPFLAKKLIQLQKLTCLSNLVTSVKGGIANCDQGQVGISSFVWRDWSKGMQMIPGLPFLVGSLGPGVKKVYSVTE</sequence>
<dbReference type="VEuPathDB" id="FungiDB:G647_03818"/>
<protein>
    <submittedName>
        <fullName evidence="1">Uncharacterized protein</fullName>
    </submittedName>
</protein>
<comment type="caution">
    <text evidence="1">The sequence shown here is derived from an EMBL/GenBank/DDBJ whole genome shotgun (WGS) entry which is preliminary data.</text>
</comment>
<dbReference type="VEuPathDB" id="FungiDB:CLCR_09963"/>
<dbReference type="Proteomes" id="UP000094526">
    <property type="component" value="Unassembled WGS sequence"/>
</dbReference>
<dbReference type="EMBL" id="LGRB01000008">
    <property type="protein sequence ID" value="OCT52416.1"/>
    <property type="molecule type" value="Genomic_DNA"/>
</dbReference>
<evidence type="ECO:0000313" key="1">
    <source>
        <dbReference type="EMBL" id="OCT52416.1"/>
    </source>
</evidence>
<evidence type="ECO:0000313" key="2">
    <source>
        <dbReference type="Proteomes" id="UP000094526"/>
    </source>
</evidence>